<dbReference type="InterPro" id="IPR002347">
    <property type="entry name" value="SDR_fam"/>
</dbReference>
<dbReference type="PANTHER" id="PTHR42901:SF1">
    <property type="entry name" value="ALCOHOL DEHYDROGENASE"/>
    <property type="match status" value="1"/>
</dbReference>
<comment type="similarity">
    <text evidence="1">Belongs to the short-chain dehydrogenases/reductases (SDR) family.</text>
</comment>
<keyword evidence="2" id="KW-0560">Oxidoreductase</keyword>
<dbReference type="GO" id="GO:0016491">
    <property type="term" value="F:oxidoreductase activity"/>
    <property type="evidence" value="ECO:0007669"/>
    <property type="project" value="UniProtKB-KW"/>
</dbReference>
<organism evidence="3 4">
    <name type="scientific">Parvularcula mediterranea</name>
    <dbReference type="NCBI Taxonomy" id="2732508"/>
    <lineage>
        <taxon>Bacteria</taxon>
        <taxon>Pseudomonadati</taxon>
        <taxon>Pseudomonadota</taxon>
        <taxon>Alphaproteobacteria</taxon>
        <taxon>Parvularculales</taxon>
        <taxon>Parvularculaceae</taxon>
        <taxon>Parvularcula</taxon>
    </lineage>
</organism>
<dbReference type="PANTHER" id="PTHR42901">
    <property type="entry name" value="ALCOHOL DEHYDROGENASE"/>
    <property type="match status" value="1"/>
</dbReference>
<keyword evidence="4" id="KW-1185">Reference proteome</keyword>
<dbReference type="Pfam" id="PF00106">
    <property type="entry name" value="adh_short"/>
    <property type="match status" value="1"/>
</dbReference>
<accession>A0A7Y3RNA7</accession>
<reference evidence="3 4" key="1">
    <citation type="submission" date="2020-05" db="EMBL/GenBank/DDBJ databases">
        <title>Parvularcula mediterraneae sp. nov., isolated from polypropylene straw from shallow seawater of the seashore of Laganas in Zakynthos island, Greece.</title>
        <authorList>
            <person name="Szabo I."/>
            <person name="Al-Omari J."/>
            <person name="Rado J."/>
            <person name="Szerdahelyi G.S."/>
        </authorList>
    </citation>
    <scope>NUCLEOTIDE SEQUENCE [LARGE SCALE GENOMIC DNA]</scope>
    <source>
        <strain evidence="3 4">ZS-1/3</strain>
    </source>
</reference>
<evidence type="ECO:0000256" key="1">
    <source>
        <dbReference type="ARBA" id="ARBA00006484"/>
    </source>
</evidence>
<evidence type="ECO:0000313" key="3">
    <source>
        <dbReference type="EMBL" id="NNU17179.1"/>
    </source>
</evidence>
<evidence type="ECO:0000256" key="2">
    <source>
        <dbReference type="ARBA" id="ARBA00023002"/>
    </source>
</evidence>
<proteinExistence type="inferred from homology"/>
<dbReference type="Proteomes" id="UP000536835">
    <property type="component" value="Unassembled WGS sequence"/>
</dbReference>
<dbReference type="InterPro" id="IPR036291">
    <property type="entry name" value="NAD(P)-bd_dom_sf"/>
</dbReference>
<dbReference type="AlphaFoldDB" id="A0A7Y3RNA7"/>
<gene>
    <name evidence="3" type="ORF">HK107_12680</name>
</gene>
<protein>
    <submittedName>
        <fullName evidence="3">SDR family NAD(P)-dependent oxidoreductase</fullName>
    </submittedName>
</protein>
<dbReference type="EMBL" id="JABFCX010000003">
    <property type="protein sequence ID" value="NNU17179.1"/>
    <property type="molecule type" value="Genomic_DNA"/>
</dbReference>
<dbReference type="RefSeq" id="WP_173200360.1">
    <property type="nucleotide sequence ID" value="NZ_JABFCX010000003.1"/>
</dbReference>
<sequence>MPSDTLRNRTVLVTGASRGIGYHAALAAAKRGATVIGLARTTSGLEQLDDEVKSVGGRAVLIPADLSVEETLTRLPAALEQRFDRLDGLVLNAGLLGPLTHVRDIIGKEWHETFTINLHANLALLKLLDPLLQKGENARVVGISSRAARVYKPFWGAYAASKAAFEALVKTYATEQEGRLKANLLDPGPTATMMRADAMPGEDPATITPPEDIGERIADMLEPGFDQNAETIVYPRPDGK</sequence>
<dbReference type="SUPFAM" id="SSF51735">
    <property type="entry name" value="NAD(P)-binding Rossmann-fold domains"/>
    <property type="match status" value="1"/>
</dbReference>
<name>A0A7Y3RNA7_9PROT</name>
<comment type="caution">
    <text evidence="3">The sequence shown here is derived from an EMBL/GenBank/DDBJ whole genome shotgun (WGS) entry which is preliminary data.</text>
</comment>
<evidence type="ECO:0000313" key="4">
    <source>
        <dbReference type="Proteomes" id="UP000536835"/>
    </source>
</evidence>
<dbReference type="PRINTS" id="PR00081">
    <property type="entry name" value="GDHRDH"/>
</dbReference>
<dbReference type="Gene3D" id="3.40.50.720">
    <property type="entry name" value="NAD(P)-binding Rossmann-like Domain"/>
    <property type="match status" value="1"/>
</dbReference>